<dbReference type="EMBL" id="JACXAF010000004">
    <property type="protein sequence ID" value="MBD1388648.1"/>
    <property type="molecule type" value="Genomic_DNA"/>
</dbReference>
<keyword evidence="4 9" id="KW-0472">Membrane</keyword>
<dbReference type="InterPro" id="IPR003660">
    <property type="entry name" value="HAMP_dom"/>
</dbReference>
<evidence type="ECO:0000256" key="7">
    <source>
        <dbReference type="PROSITE-ProRule" id="PRU00284"/>
    </source>
</evidence>
<dbReference type="FunFam" id="1.10.287.950:FF:000001">
    <property type="entry name" value="Methyl-accepting chemotaxis sensory transducer"/>
    <property type="match status" value="1"/>
</dbReference>
<dbReference type="RefSeq" id="WP_191143757.1">
    <property type="nucleotide sequence ID" value="NZ_JACXAF010000004.1"/>
</dbReference>
<dbReference type="PANTHER" id="PTHR32089">
    <property type="entry name" value="METHYL-ACCEPTING CHEMOTAXIS PROTEIN MCPB"/>
    <property type="match status" value="1"/>
</dbReference>
<evidence type="ECO:0000256" key="3">
    <source>
        <dbReference type="ARBA" id="ARBA00022989"/>
    </source>
</evidence>
<dbReference type="PROSITE" id="PS50885">
    <property type="entry name" value="HAMP"/>
    <property type="match status" value="1"/>
</dbReference>
<evidence type="ECO:0000259" key="11">
    <source>
        <dbReference type="PROSITE" id="PS50885"/>
    </source>
</evidence>
<gene>
    <name evidence="12" type="ORF">IC617_04330</name>
</gene>
<dbReference type="GO" id="GO:0016020">
    <property type="term" value="C:membrane"/>
    <property type="evidence" value="ECO:0007669"/>
    <property type="project" value="UniProtKB-SubCell"/>
</dbReference>
<dbReference type="InterPro" id="IPR004089">
    <property type="entry name" value="MCPsignal_dom"/>
</dbReference>
<evidence type="ECO:0000256" key="6">
    <source>
        <dbReference type="ARBA" id="ARBA00029447"/>
    </source>
</evidence>
<evidence type="ECO:0000256" key="8">
    <source>
        <dbReference type="SAM" id="Coils"/>
    </source>
</evidence>
<dbReference type="AlphaFoldDB" id="A0A8J6QU78"/>
<comment type="similarity">
    <text evidence="6">Belongs to the methyl-accepting chemotaxis (MCP) protein family.</text>
</comment>
<dbReference type="SMART" id="SM00283">
    <property type="entry name" value="MA"/>
    <property type="match status" value="1"/>
</dbReference>
<dbReference type="CDD" id="cd11386">
    <property type="entry name" value="MCP_signal"/>
    <property type="match status" value="1"/>
</dbReference>
<evidence type="ECO:0000313" key="13">
    <source>
        <dbReference type="Proteomes" id="UP000638014"/>
    </source>
</evidence>
<dbReference type="GO" id="GO:0006935">
    <property type="term" value="P:chemotaxis"/>
    <property type="evidence" value="ECO:0007669"/>
    <property type="project" value="UniProtKB-ARBA"/>
</dbReference>
<evidence type="ECO:0000256" key="1">
    <source>
        <dbReference type="ARBA" id="ARBA00004141"/>
    </source>
</evidence>
<comment type="subcellular location">
    <subcellularLocation>
        <location evidence="1">Membrane</location>
        <topology evidence="1">Multi-pass membrane protein</topology>
    </subcellularLocation>
</comment>
<keyword evidence="8" id="KW-0175">Coiled coil</keyword>
<evidence type="ECO:0000256" key="2">
    <source>
        <dbReference type="ARBA" id="ARBA00022692"/>
    </source>
</evidence>
<evidence type="ECO:0000256" key="4">
    <source>
        <dbReference type="ARBA" id="ARBA00023136"/>
    </source>
</evidence>
<comment type="caution">
    <text evidence="12">The sequence shown here is derived from an EMBL/GenBank/DDBJ whole genome shotgun (WGS) entry which is preliminary data.</text>
</comment>
<feature type="domain" description="HAMP" evidence="11">
    <location>
        <begin position="346"/>
        <end position="399"/>
    </location>
</feature>
<sequence>MNAINQVRIKTRIIILVLIPLIATLFFALERYQRANEKVASAEQLTILHDYISLATPLISAIQQEHMYTKMYVGSKLDFKRQMQNSRIAVDKALHAFNAYVLNTEKFNAFPTLLTNVIDIKSSIKILPSIRRKADQRIRNFPNPQKPSEKIYTINVVRTIGFDLLASTHEVVLLAGGDRRLSQLANAYENLMHAKHYALILNAVSYEAVYQPMTVNGFAIISKLILAEEMYTDAFMGFALEQTIDTYKRQLGDQYFYQQARALYKDLVKNGHSKVGEKLPVGESHWLQTGQAINHGYEKIALEVLAELGRSKNEILEQAQNESFNTVVSIVVLLLVLLAVSSKIIASINKPLDQLVEVLSSLASTKDMRLRSDLKGKNELTVVGSAVNSLIESFEQTLSAVRNKIVSMDGTTMNVSSAMQDSMKLIDSQKEATNTISVAINEMTSTIYEVSKMSLATSDTVKKAHDLSISSEHDATQSKQAMDQLFAELGDTSQIVANLNQEANQISNILQVIKGISEQTNLLALNAAIEAARAGEKGRGFAVVADEVRELSQRTQESTEQIQQQIEALISGAAAASERMVELQQNGNDAVQVVEKSTEAFVTIKSQLSQITDMADQIAVAAQQQTNVADEINQRIHSIKDDSKGMYEQGANTLGSTRTLLESGKELRSNIEEFNF</sequence>
<keyword evidence="5 7" id="KW-0807">Transducer</keyword>
<feature type="domain" description="Methyl-accepting transducer" evidence="10">
    <location>
        <begin position="404"/>
        <end position="640"/>
    </location>
</feature>
<evidence type="ECO:0000313" key="12">
    <source>
        <dbReference type="EMBL" id="MBD1388648.1"/>
    </source>
</evidence>
<dbReference type="Proteomes" id="UP000638014">
    <property type="component" value="Unassembled WGS sequence"/>
</dbReference>
<protein>
    <submittedName>
        <fullName evidence="12">Methyl-accepting chemotaxis protein</fullName>
    </submittedName>
</protein>
<dbReference type="PROSITE" id="PS50111">
    <property type="entry name" value="CHEMOTAXIS_TRANSDUC_2"/>
    <property type="match status" value="1"/>
</dbReference>
<evidence type="ECO:0000256" key="9">
    <source>
        <dbReference type="SAM" id="Phobius"/>
    </source>
</evidence>
<name>A0A8J6QU78_9GAMM</name>
<dbReference type="SUPFAM" id="SSF58104">
    <property type="entry name" value="Methyl-accepting chemotaxis protein (MCP) signaling domain"/>
    <property type="match status" value="1"/>
</dbReference>
<evidence type="ECO:0000256" key="5">
    <source>
        <dbReference type="ARBA" id="ARBA00023224"/>
    </source>
</evidence>
<evidence type="ECO:0000259" key="10">
    <source>
        <dbReference type="PROSITE" id="PS50111"/>
    </source>
</evidence>
<keyword evidence="13" id="KW-1185">Reference proteome</keyword>
<dbReference type="GO" id="GO:0007165">
    <property type="term" value="P:signal transduction"/>
    <property type="evidence" value="ECO:0007669"/>
    <property type="project" value="UniProtKB-KW"/>
</dbReference>
<dbReference type="Gene3D" id="1.10.287.950">
    <property type="entry name" value="Methyl-accepting chemotaxis protein"/>
    <property type="match status" value="1"/>
</dbReference>
<feature type="transmembrane region" description="Helical" evidence="9">
    <location>
        <begin position="12"/>
        <end position="29"/>
    </location>
</feature>
<reference evidence="12" key="1">
    <citation type="submission" date="2020-09" db="EMBL/GenBank/DDBJ databases">
        <title>A novel bacterium of genus Neiella, isolated from South China Sea.</title>
        <authorList>
            <person name="Huang H."/>
            <person name="Mo K."/>
            <person name="Hu Y."/>
        </authorList>
    </citation>
    <scope>NUCLEOTIDE SEQUENCE</scope>
    <source>
        <strain evidence="12">HB171785</strain>
    </source>
</reference>
<dbReference type="PANTHER" id="PTHR32089:SF119">
    <property type="entry name" value="METHYL-ACCEPTING CHEMOTAXIS PROTEIN CTPL"/>
    <property type="match status" value="1"/>
</dbReference>
<keyword evidence="3 9" id="KW-1133">Transmembrane helix</keyword>
<accession>A0A8J6QU78</accession>
<proteinExistence type="inferred from homology"/>
<dbReference type="Pfam" id="PF00015">
    <property type="entry name" value="MCPsignal"/>
    <property type="match status" value="1"/>
</dbReference>
<keyword evidence="2 9" id="KW-0812">Transmembrane</keyword>
<feature type="coiled-coil region" evidence="8">
    <location>
        <begin position="548"/>
        <end position="586"/>
    </location>
</feature>
<organism evidence="12 13">
    <name type="scientific">Neiella litorisoli</name>
    <dbReference type="NCBI Taxonomy" id="2771431"/>
    <lineage>
        <taxon>Bacteria</taxon>
        <taxon>Pseudomonadati</taxon>
        <taxon>Pseudomonadota</taxon>
        <taxon>Gammaproteobacteria</taxon>
        <taxon>Alteromonadales</taxon>
        <taxon>Echinimonadaceae</taxon>
        <taxon>Neiella</taxon>
    </lineage>
</organism>